<dbReference type="AlphaFoldDB" id="A0A058Z0E4"/>
<organism evidence="5">
    <name type="scientific">Fonticula alba</name>
    <name type="common">Slime mold</name>
    <dbReference type="NCBI Taxonomy" id="691883"/>
    <lineage>
        <taxon>Eukaryota</taxon>
        <taxon>Rotosphaerida</taxon>
        <taxon>Fonticulaceae</taxon>
        <taxon>Fonticula</taxon>
    </lineage>
</organism>
<evidence type="ECO:0000313" key="6">
    <source>
        <dbReference type="Proteomes" id="UP000030693"/>
    </source>
</evidence>
<dbReference type="PANTHER" id="PTHR16821:SF2">
    <property type="entry name" value="FRATAXIN, MITOCHONDRIAL"/>
    <property type="match status" value="1"/>
</dbReference>
<evidence type="ECO:0000256" key="3">
    <source>
        <dbReference type="ARBA" id="ARBA00023004"/>
    </source>
</evidence>
<keyword evidence="2" id="KW-0410">Iron transport</keyword>
<reference evidence="5" key="1">
    <citation type="submission" date="2013-04" db="EMBL/GenBank/DDBJ databases">
        <title>The Genome Sequence of Fonticula alba ATCC 38817.</title>
        <authorList>
            <consortium name="The Broad Institute Genomics Platform"/>
            <person name="Russ C."/>
            <person name="Cuomo C."/>
            <person name="Burger G."/>
            <person name="Gray M.W."/>
            <person name="Holland P.W.H."/>
            <person name="King N."/>
            <person name="Lang F.B.F."/>
            <person name="Roger A.J."/>
            <person name="Ruiz-Trillo I."/>
            <person name="Brown M."/>
            <person name="Walker B."/>
            <person name="Young S."/>
            <person name="Zeng Q."/>
            <person name="Gargeya S."/>
            <person name="Fitzgerald M."/>
            <person name="Haas B."/>
            <person name="Abouelleil A."/>
            <person name="Allen A.W."/>
            <person name="Alvarado L."/>
            <person name="Arachchi H.M."/>
            <person name="Berlin A.M."/>
            <person name="Chapman S.B."/>
            <person name="Gainer-Dewar J."/>
            <person name="Goldberg J."/>
            <person name="Griggs A."/>
            <person name="Gujja S."/>
            <person name="Hansen M."/>
            <person name="Howarth C."/>
            <person name="Imamovic A."/>
            <person name="Ireland A."/>
            <person name="Larimer J."/>
            <person name="McCowan C."/>
            <person name="Murphy C."/>
            <person name="Pearson M."/>
            <person name="Poon T.W."/>
            <person name="Priest M."/>
            <person name="Roberts A."/>
            <person name="Saif S."/>
            <person name="Shea T."/>
            <person name="Sisk P."/>
            <person name="Sykes S."/>
            <person name="Wortman J."/>
            <person name="Nusbaum C."/>
            <person name="Birren B."/>
        </authorList>
    </citation>
    <scope>NUCLEOTIDE SEQUENCE [LARGE SCALE GENOMIC DNA]</scope>
    <source>
        <strain evidence="5">ATCC 38817</strain>
    </source>
</reference>
<keyword evidence="4" id="KW-0175">Coiled coil</keyword>
<evidence type="ECO:0000256" key="4">
    <source>
        <dbReference type="SAM" id="Coils"/>
    </source>
</evidence>
<dbReference type="GO" id="GO:0006826">
    <property type="term" value="P:iron ion transport"/>
    <property type="evidence" value="ECO:0007669"/>
    <property type="project" value="UniProtKB-KW"/>
</dbReference>
<sequence>MLRLASAAPLLRRAVPMMASRGLSTLGYNNASETTLENLADQLDGLAERLPTMKQLDASRRAESLLDADYSSGVLTLDIKAAPFGGKSGTFVINKQPPNQQIWLSSPLSGPRRYNLDTTRREWVPCPTTAEGVPPGENIESLLSRELTDMLSIGPVPGTGRILIEPADLEDVDL</sequence>
<comment type="similarity">
    <text evidence="1">Belongs to the frataxin family.</text>
</comment>
<dbReference type="RefSeq" id="XP_009497928.1">
    <property type="nucleotide sequence ID" value="XM_009499653.1"/>
</dbReference>
<dbReference type="PROSITE" id="PS01344">
    <property type="entry name" value="FRATAXIN_1"/>
    <property type="match status" value="1"/>
</dbReference>
<dbReference type="GO" id="GO:0008199">
    <property type="term" value="F:ferric iron binding"/>
    <property type="evidence" value="ECO:0007669"/>
    <property type="project" value="InterPro"/>
</dbReference>
<dbReference type="InterPro" id="IPR020895">
    <property type="entry name" value="Frataxin_CS"/>
</dbReference>
<dbReference type="SUPFAM" id="SSF55387">
    <property type="entry name" value="Frataxin/Nqo15-like"/>
    <property type="match status" value="1"/>
</dbReference>
<protein>
    <recommendedName>
        <fullName evidence="7">Ferroxidase</fullName>
    </recommendedName>
</protein>
<evidence type="ECO:0000313" key="5">
    <source>
        <dbReference type="EMBL" id="KCV67744.1"/>
    </source>
</evidence>
<keyword evidence="3" id="KW-0408">Iron</keyword>
<dbReference type="GO" id="GO:0006879">
    <property type="term" value="P:intracellular iron ion homeostasis"/>
    <property type="evidence" value="ECO:0007669"/>
    <property type="project" value="TreeGrafter"/>
</dbReference>
<dbReference type="GO" id="GO:0051537">
    <property type="term" value="F:2 iron, 2 sulfur cluster binding"/>
    <property type="evidence" value="ECO:0007669"/>
    <property type="project" value="TreeGrafter"/>
</dbReference>
<dbReference type="GO" id="GO:0034986">
    <property type="term" value="F:iron chaperone activity"/>
    <property type="evidence" value="ECO:0007669"/>
    <property type="project" value="TreeGrafter"/>
</dbReference>
<dbReference type="GO" id="GO:0005739">
    <property type="term" value="C:mitochondrion"/>
    <property type="evidence" value="ECO:0007669"/>
    <property type="project" value="TreeGrafter"/>
</dbReference>
<dbReference type="GO" id="GO:0004322">
    <property type="term" value="F:ferroxidase activity"/>
    <property type="evidence" value="ECO:0007669"/>
    <property type="project" value="TreeGrafter"/>
</dbReference>
<dbReference type="GeneID" id="20530578"/>
<dbReference type="SMART" id="SM01219">
    <property type="entry name" value="Frataxin_Cyay"/>
    <property type="match status" value="1"/>
</dbReference>
<dbReference type="InterPro" id="IPR036524">
    <property type="entry name" value="Frataxin/CyaY_sf"/>
</dbReference>
<dbReference type="GO" id="GO:0008198">
    <property type="term" value="F:ferrous iron binding"/>
    <property type="evidence" value="ECO:0007669"/>
    <property type="project" value="TreeGrafter"/>
</dbReference>
<dbReference type="PROSITE" id="PS50810">
    <property type="entry name" value="FRATAXIN_2"/>
    <property type="match status" value="1"/>
</dbReference>
<dbReference type="InterPro" id="IPR002908">
    <property type="entry name" value="Frataxin/CyaY"/>
</dbReference>
<dbReference type="STRING" id="691883.A0A058Z0E4"/>
<evidence type="ECO:0008006" key="7">
    <source>
        <dbReference type="Google" id="ProtNLM"/>
    </source>
</evidence>
<evidence type="ECO:0000256" key="2">
    <source>
        <dbReference type="ARBA" id="ARBA00022496"/>
    </source>
</evidence>
<dbReference type="Gene3D" id="3.30.920.10">
    <property type="entry name" value="Frataxin/CyaY"/>
    <property type="match status" value="1"/>
</dbReference>
<dbReference type="Proteomes" id="UP000030693">
    <property type="component" value="Unassembled WGS sequence"/>
</dbReference>
<dbReference type="PANTHER" id="PTHR16821">
    <property type="entry name" value="FRATAXIN"/>
    <property type="match status" value="1"/>
</dbReference>
<gene>
    <name evidence="5" type="ORF">H696_05853</name>
</gene>
<evidence type="ECO:0000256" key="1">
    <source>
        <dbReference type="ARBA" id="ARBA00008183"/>
    </source>
</evidence>
<dbReference type="Pfam" id="PF01491">
    <property type="entry name" value="Frataxin_Cyay"/>
    <property type="match status" value="1"/>
</dbReference>
<feature type="coiled-coil region" evidence="4">
    <location>
        <begin position="29"/>
        <end position="56"/>
    </location>
</feature>
<dbReference type="OrthoDB" id="1897642at2759"/>
<dbReference type="EMBL" id="KB932214">
    <property type="protein sequence ID" value="KCV67744.1"/>
    <property type="molecule type" value="Genomic_DNA"/>
</dbReference>
<keyword evidence="6" id="KW-1185">Reference proteome</keyword>
<keyword evidence="2" id="KW-0406">Ion transport</keyword>
<accession>A0A058Z0E4</accession>
<keyword evidence="2" id="KW-0813">Transport</keyword>
<proteinExistence type="inferred from homology"/>
<dbReference type="eggNOG" id="KOG3413">
    <property type="taxonomic scope" value="Eukaryota"/>
</dbReference>
<dbReference type="GO" id="GO:0016226">
    <property type="term" value="P:iron-sulfur cluster assembly"/>
    <property type="evidence" value="ECO:0007669"/>
    <property type="project" value="InterPro"/>
</dbReference>
<name>A0A058Z0E4_FONAL</name>